<evidence type="ECO:0000313" key="5">
    <source>
        <dbReference type="Proteomes" id="UP000243451"/>
    </source>
</evidence>
<proteinExistence type="predicted"/>
<dbReference type="EMBL" id="PPSK01000020">
    <property type="protein sequence ID" value="POB01443.1"/>
    <property type="molecule type" value="Genomic_DNA"/>
</dbReference>
<keyword evidence="5" id="KW-1185">Reference proteome</keyword>
<accession>A0A2P4ERN5</accession>
<dbReference type="PROSITE" id="PS51782">
    <property type="entry name" value="LYSM"/>
    <property type="match status" value="1"/>
</dbReference>
<feature type="compositionally biased region" description="Low complexity" evidence="1">
    <location>
        <begin position="147"/>
        <end position="167"/>
    </location>
</feature>
<evidence type="ECO:0000313" key="4">
    <source>
        <dbReference type="EMBL" id="POB01443.1"/>
    </source>
</evidence>
<dbReference type="InterPro" id="IPR020012">
    <property type="entry name" value="LysM_FimV"/>
</dbReference>
<dbReference type="Pfam" id="PF25800">
    <property type="entry name" value="FimV_N"/>
    <property type="match status" value="1"/>
</dbReference>
<dbReference type="Pfam" id="PF01476">
    <property type="entry name" value="LysM"/>
    <property type="match status" value="1"/>
</dbReference>
<protein>
    <recommendedName>
        <fullName evidence="3">LysM domain-containing protein</fullName>
    </recommendedName>
</protein>
<comment type="caution">
    <text evidence="4">The sequence shown here is derived from an EMBL/GenBank/DDBJ whole genome shotgun (WGS) entry which is preliminary data.</text>
</comment>
<feature type="compositionally biased region" description="Basic and acidic residues" evidence="1">
    <location>
        <begin position="648"/>
        <end position="664"/>
    </location>
</feature>
<keyword evidence="2" id="KW-0812">Transmembrane</keyword>
<dbReference type="CDD" id="cd00118">
    <property type="entry name" value="LysM"/>
    <property type="match status" value="1"/>
</dbReference>
<feature type="region of interest" description="Disordered" evidence="1">
    <location>
        <begin position="147"/>
        <end position="181"/>
    </location>
</feature>
<feature type="compositionally biased region" description="Low complexity" evidence="1">
    <location>
        <begin position="383"/>
        <end position="395"/>
    </location>
</feature>
<evidence type="ECO:0000259" key="3">
    <source>
        <dbReference type="PROSITE" id="PS51782"/>
    </source>
</evidence>
<dbReference type="InterPro" id="IPR036779">
    <property type="entry name" value="LysM_dom_sf"/>
</dbReference>
<name>A0A2P4ERN5_9GAMM</name>
<dbReference type="RefSeq" id="WP_104739562.1">
    <property type="nucleotide sequence ID" value="NZ_BMHR01000003.1"/>
</dbReference>
<dbReference type="InterPro" id="IPR057840">
    <property type="entry name" value="FimV_N"/>
</dbReference>
<dbReference type="Gene3D" id="3.10.350.10">
    <property type="entry name" value="LysM domain"/>
    <property type="match status" value="1"/>
</dbReference>
<feature type="region of interest" description="Disordered" evidence="1">
    <location>
        <begin position="356"/>
        <end position="395"/>
    </location>
</feature>
<dbReference type="NCBIfam" id="TIGR03505">
    <property type="entry name" value="FimV_core"/>
    <property type="match status" value="1"/>
</dbReference>
<feature type="region of interest" description="Disordered" evidence="1">
    <location>
        <begin position="640"/>
        <end position="664"/>
    </location>
</feature>
<dbReference type="AlphaFoldDB" id="A0A2P4ERN5"/>
<evidence type="ECO:0000256" key="2">
    <source>
        <dbReference type="SAM" id="Phobius"/>
    </source>
</evidence>
<reference evidence="4 5" key="1">
    <citation type="submission" date="2018-01" db="EMBL/GenBank/DDBJ databases">
        <title>Draft genome of the type strain Pseudomonas oceani DSM 100277 isolated from the deep water in Okinawa trough, northwestern Pacific Ocean.</title>
        <authorList>
            <person name="Gomila M."/>
            <person name="Mulet M."/>
            <person name="Garcia-Valdes E."/>
            <person name="Lalucat J."/>
        </authorList>
    </citation>
    <scope>NUCLEOTIDE SEQUENCE [LARGE SCALE GENOMIC DNA]</scope>
    <source>
        <strain evidence="4 5">DSM 100277</strain>
    </source>
</reference>
<dbReference type="OrthoDB" id="5298707at2"/>
<feature type="domain" description="LysM" evidence="3">
    <location>
        <begin position="178"/>
        <end position="234"/>
    </location>
</feature>
<feature type="transmembrane region" description="Helical" evidence="2">
    <location>
        <begin position="407"/>
        <end position="426"/>
    </location>
</feature>
<evidence type="ECO:0000256" key="1">
    <source>
        <dbReference type="SAM" id="MobiDB-lite"/>
    </source>
</evidence>
<keyword evidence="2" id="KW-0472">Membrane</keyword>
<sequence>MAVKRQIVLGAASLAALYAGVAGALGLGTLQLESALNQPLNAVIELQGAEGLGPEDVVVRLAQTTDFENAGIDKPYFLNDLRFTPVLQNRRLTVQVRSSQPVREPYLNFLVELRRPNGRMLREYTVLLDPPLYGSSAPAAVSSAPAAAPVRSSPSAPVAAAPRQQPVLPNLTPQPDAGSYTTVSGDSLWGIAERSRPVSSVSVRETMTAIHALNQQAFVDGDINRLKVGQTLVLPTAAQLGVTDGQAPESEPAAAPAPAAPSAQGNAQQQVADVSAEDVGETPAEAPMTSAAGDQGRLRIEEEAVSDSEAEAAVLASRLNELEGRFNTLLSELDSRDRQIAALQAELDVLHAAREAEEAAATQTQAGGTLGSGDGGDAVSPTGSDDPAAGAVAAEVPAASEQSGSSFAWWSVLLAVLAFLIGWVVARTRGKGQSAKHRAPSTPTAPVGRPVFADAASSEPRVAASAAPAATAAAVVGAAGADEQNDLGGIELYITYGRFAEACDALDKAISEEPERLELRFKQARVMGELGDSEGFAEQAEAIQRLGGDMQRVDQLRLRFPQLDQATAPVDTVEDVLDSEPVDGDLADSQLNLNDFTLDPDWDLIEGLTPAPVRKNNRLDPIAIDDEAFESSLHEFPEIEELDDLDELDHPDRVSTLDSEQDKH</sequence>
<feature type="compositionally biased region" description="Low complexity" evidence="1">
    <location>
        <begin position="245"/>
        <end position="270"/>
    </location>
</feature>
<dbReference type="Proteomes" id="UP000243451">
    <property type="component" value="Unassembled WGS sequence"/>
</dbReference>
<dbReference type="InterPro" id="IPR018392">
    <property type="entry name" value="LysM"/>
</dbReference>
<gene>
    <name evidence="4" type="ORF">C1949_16550</name>
</gene>
<keyword evidence="2" id="KW-1133">Transmembrane helix</keyword>
<feature type="region of interest" description="Disordered" evidence="1">
    <location>
        <begin position="243"/>
        <end position="297"/>
    </location>
</feature>
<organism evidence="4 5">
    <name type="scientific">Halopseudomonas oceani</name>
    <dbReference type="NCBI Taxonomy" id="1708783"/>
    <lineage>
        <taxon>Bacteria</taxon>
        <taxon>Pseudomonadati</taxon>
        <taxon>Pseudomonadota</taxon>
        <taxon>Gammaproteobacteria</taxon>
        <taxon>Pseudomonadales</taxon>
        <taxon>Pseudomonadaceae</taxon>
        <taxon>Halopseudomonas</taxon>
    </lineage>
</organism>